<feature type="region of interest" description="Disordered" evidence="6">
    <location>
        <begin position="454"/>
        <end position="483"/>
    </location>
</feature>
<keyword evidence="2" id="KW-0812">Transmembrane</keyword>
<evidence type="ECO:0000256" key="4">
    <source>
        <dbReference type="ARBA" id="ARBA00023136"/>
    </source>
</evidence>
<feature type="coiled-coil region" evidence="5">
    <location>
        <begin position="241"/>
        <end position="335"/>
    </location>
</feature>
<dbReference type="PANTHER" id="PTHR31448:SF32">
    <property type="entry name" value="MYOSIN-BINDING PROTEIN 1"/>
    <property type="match status" value="1"/>
</dbReference>
<dbReference type="EMBL" id="JADFTS010000005">
    <property type="protein sequence ID" value="KAF9605907.1"/>
    <property type="molecule type" value="Genomic_DNA"/>
</dbReference>
<name>A0A835HXC4_9MAGN</name>
<gene>
    <name evidence="8" type="ORF">IFM89_020786</name>
</gene>
<keyword evidence="4" id="KW-0472">Membrane</keyword>
<evidence type="ECO:0000256" key="6">
    <source>
        <dbReference type="SAM" id="MobiDB-lite"/>
    </source>
</evidence>
<evidence type="ECO:0000313" key="9">
    <source>
        <dbReference type="Proteomes" id="UP000631114"/>
    </source>
</evidence>
<sequence>MIRLLQPVGPEAAVLNVDLLATVEKKRVHLHDGLKKSREKICRELSYSLGGCQSSDPLSHPVYSELKITSDSESEVPFCDDDDDRDSLVHSQDNLKEDTKDQSVQLGLCTAHTDVLTLSGSLTSEEQVHEVFVPEPSPLVPQAQHDLEQLTMKDSTRVSEDLKLWLSQISSPRGLDLPFSDLSPRPHVQREYLKTSDPSCSIGLQILQKRISLERNESGFESLDGSIVSEIEGESLVDRLKRQVEYDRKSMNSLYKELEEERNASAVAANQALAMITRLQEEKATLQMDALQYLRMMEEQAEYDVDALQKANELLAEKEQKGQDLEAELELYRGRISCEAMVEKVQVPTCDSKGGRRMEHLDVSRLIHTINTPCNTPREHSQCTRRPDKTDVVNGNTHTRITTASLVGFEDERSYILQCLEKLEKKLRLFSNNGLHFPIDGNFIKEETAVNHLGRSEGNSQREEDSFPEQNDSSAHPPDQEKHMTTAHQNLTNDKYSPDCEWEDIETHIVALEHEFFYLNERLKALEADRNILEHTINSLQTGDGIHFIQEIAQDLRELRKVGIRRDQTIV</sequence>
<dbReference type="InterPro" id="IPR007656">
    <property type="entry name" value="GTD-bd"/>
</dbReference>
<protein>
    <recommendedName>
        <fullName evidence="7">GTD-binding domain-containing protein</fullName>
    </recommendedName>
</protein>
<evidence type="ECO:0000256" key="5">
    <source>
        <dbReference type="SAM" id="Coils"/>
    </source>
</evidence>
<feature type="domain" description="GTD-binding" evidence="7">
    <location>
        <begin position="235"/>
        <end position="333"/>
    </location>
</feature>
<evidence type="ECO:0000256" key="3">
    <source>
        <dbReference type="ARBA" id="ARBA00022989"/>
    </source>
</evidence>
<comment type="subcellular location">
    <subcellularLocation>
        <location evidence="1">Membrane</location>
        <topology evidence="1">Single-pass membrane protein</topology>
    </subcellularLocation>
</comment>
<proteinExistence type="predicted"/>
<evidence type="ECO:0000256" key="2">
    <source>
        <dbReference type="ARBA" id="ARBA00022692"/>
    </source>
</evidence>
<keyword evidence="5" id="KW-0175">Coiled coil</keyword>
<evidence type="ECO:0000313" key="8">
    <source>
        <dbReference type="EMBL" id="KAF9605907.1"/>
    </source>
</evidence>
<dbReference type="OrthoDB" id="1047602at2759"/>
<dbReference type="PROSITE" id="PS51775">
    <property type="entry name" value="GTD_BINDING"/>
    <property type="match status" value="1"/>
</dbReference>
<dbReference type="AlphaFoldDB" id="A0A835HXC4"/>
<keyword evidence="3" id="KW-1133">Transmembrane helix</keyword>
<dbReference type="InterPro" id="IPR039306">
    <property type="entry name" value="MYOB"/>
</dbReference>
<organism evidence="8 9">
    <name type="scientific">Coptis chinensis</name>
    <dbReference type="NCBI Taxonomy" id="261450"/>
    <lineage>
        <taxon>Eukaryota</taxon>
        <taxon>Viridiplantae</taxon>
        <taxon>Streptophyta</taxon>
        <taxon>Embryophyta</taxon>
        <taxon>Tracheophyta</taxon>
        <taxon>Spermatophyta</taxon>
        <taxon>Magnoliopsida</taxon>
        <taxon>Ranunculales</taxon>
        <taxon>Ranunculaceae</taxon>
        <taxon>Coptidoideae</taxon>
        <taxon>Coptis</taxon>
    </lineage>
</organism>
<reference evidence="8 9" key="1">
    <citation type="submission" date="2020-10" db="EMBL/GenBank/DDBJ databases">
        <title>The Coptis chinensis genome and diversification of protoberbering-type alkaloids.</title>
        <authorList>
            <person name="Wang B."/>
            <person name="Shu S."/>
            <person name="Song C."/>
            <person name="Liu Y."/>
        </authorList>
    </citation>
    <scope>NUCLEOTIDE SEQUENCE [LARGE SCALE GENOMIC DNA]</scope>
    <source>
        <strain evidence="8">HL-2020</strain>
        <tissue evidence="8">Leaf</tissue>
    </source>
</reference>
<dbReference type="GO" id="GO:0016020">
    <property type="term" value="C:membrane"/>
    <property type="evidence" value="ECO:0007669"/>
    <property type="project" value="UniProtKB-SubCell"/>
</dbReference>
<dbReference type="Pfam" id="PF04576">
    <property type="entry name" value="Zein-binding"/>
    <property type="match status" value="1"/>
</dbReference>
<comment type="caution">
    <text evidence="8">The sequence shown here is derived from an EMBL/GenBank/DDBJ whole genome shotgun (WGS) entry which is preliminary data.</text>
</comment>
<dbReference type="PANTHER" id="PTHR31448">
    <property type="entry name" value="MYOSIN-BINDING PROTEIN 2"/>
    <property type="match status" value="1"/>
</dbReference>
<dbReference type="GO" id="GO:0080115">
    <property type="term" value="F:myosin XI tail binding"/>
    <property type="evidence" value="ECO:0007669"/>
    <property type="project" value="UniProtKB-ARBA"/>
</dbReference>
<accession>A0A835HXC4</accession>
<dbReference type="Proteomes" id="UP000631114">
    <property type="component" value="Unassembled WGS sequence"/>
</dbReference>
<evidence type="ECO:0000259" key="7">
    <source>
        <dbReference type="PROSITE" id="PS51775"/>
    </source>
</evidence>
<evidence type="ECO:0000256" key="1">
    <source>
        <dbReference type="ARBA" id="ARBA00004167"/>
    </source>
</evidence>
<keyword evidence="9" id="KW-1185">Reference proteome</keyword>